<evidence type="ECO:0000259" key="4">
    <source>
        <dbReference type="Pfam" id="PF00534"/>
    </source>
</evidence>
<dbReference type="eggNOG" id="COG0438">
    <property type="taxonomic scope" value="Bacteria"/>
</dbReference>
<protein>
    <recommendedName>
        <fullName evidence="1">D-inositol 3-phosphate glycosyltransferase</fullName>
    </recommendedName>
</protein>
<name>A0A081XYW8_STRTO</name>
<dbReference type="SUPFAM" id="SSF53756">
    <property type="entry name" value="UDP-Glycosyltransferase/glycogen phosphorylase"/>
    <property type="match status" value="1"/>
</dbReference>
<reference evidence="5 6" key="1">
    <citation type="submission" date="2014-02" db="EMBL/GenBank/DDBJ databases">
        <title>The genome announcement of Streptomyces toyocaensis NRRL15009.</title>
        <authorList>
            <person name="Hong H.-J."/>
            <person name="Kwun M.J."/>
        </authorList>
    </citation>
    <scope>NUCLEOTIDE SEQUENCE [LARGE SCALE GENOMIC DNA]</scope>
    <source>
        <strain evidence="5 6">NRRL 15009</strain>
    </source>
</reference>
<dbReference type="Proteomes" id="UP000028341">
    <property type="component" value="Unassembled WGS sequence"/>
</dbReference>
<dbReference type="CDD" id="cd03801">
    <property type="entry name" value="GT4_PimA-like"/>
    <property type="match status" value="1"/>
</dbReference>
<feature type="region of interest" description="Disordered" evidence="3">
    <location>
        <begin position="445"/>
        <end position="465"/>
    </location>
</feature>
<evidence type="ECO:0000313" key="5">
    <source>
        <dbReference type="EMBL" id="KES08741.1"/>
    </source>
</evidence>
<dbReference type="InterPro" id="IPR001296">
    <property type="entry name" value="Glyco_trans_1"/>
</dbReference>
<keyword evidence="2" id="KW-0808">Transferase</keyword>
<sequence>MRNDRPEEAHVSVAPPPLPGVGPAQPGVERDPLVAARTAFFTRAGAPAWQGPGAGPALARPGALACLLEAEYGPLPRLLPPGNFRLPGREDATVASLRRACRLEVPLTPDALLAHGEGGPFLAAVLTEMWQATVRRYGAAWAEEALRERLREAGTGAARTVLLLDLAEAAGLRPLGAAEAADAAARAGRAARHALWRYLHRLPEGPAHLPPVSGARDVHERLLLGPPPPAALSGWPEGGLVVAQTMLLGRLDRPGEGAGGGLSVLLGGLGDALAGTNGIGAVVTVVLAGRDDLDLDPRLLVRRRGNHWLLRLPVDAPTAPPQHAMPAHRPSLAWWATRLLRSLPRACDVVHARYADDGSLALAESAVRLGARLVFTATPDPHRRLAETHAGADDPPATEALRGDLHRIFLADRLVDRADTVIGIPGGSGTEDLLRHFPALAHRYGPDGPPAPPEGIAPYEPAEDERERRSALLDSLFAGGDRPDALDPADRDLPLLLCVGRLHPVKQQDLLLRTWLTADLWRRATLVMVGGATRHPTPDEHRVRAALGALVTGRKEAARRLALLPALPNDRVRRLERALADPEHGVRAWYVCPSAKEEFGIAVLEAMEAGLPAAGPLRGGVGHYLRDGVNGVLLDTGSASGLTRGLHRLLSLPESRRGRLARAGQETVAARYSIAPMAQALAGVYRSAGRT</sequence>
<dbReference type="Pfam" id="PF00534">
    <property type="entry name" value="Glycos_transf_1"/>
    <property type="match status" value="1"/>
</dbReference>
<proteinExistence type="predicted"/>
<evidence type="ECO:0000256" key="2">
    <source>
        <dbReference type="ARBA" id="ARBA00022679"/>
    </source>
</evidence>
<dbReference type="GO" id="GO:0016757">
    <property type="term" value="F:glycosyltransferase activity"/>
    <property type="evidence" value="ECO:0007669"/>
    <property type="project" value="InterPro"/>
</dbReference>
<organism evidence="5 6">
    <name type="scientific">Streptomyces toyocaensis</name>
    <dbReference type="NCBI Taxonomy" id="55952"/>
    <lineage>
        <taxon>Bacteria</taxon>
        <taxon>Bacillati</taxon>
        <taxon>Actinomycetota</taxon>
        <taxon>Actinomycetes</taxon>
        <taxon>Kitasatosporales</taxon>
        <taxon>Streptomycetaceae</taxon>
        <taxon>Streptomyces</taxon>
    </lineage>
</organism>
<feature type="region of interest" description="Disordered" evidence="3">
    <location>
        <begin position="1"/>
        <end position="28"/>
    </location>
</feature>
<evidence type="ECO:0000256" key="3">
    <source>
        <dbReference type="SAM" id="MobiDB-lite"/>
    </source>
</evidence>
<evidence type="ECO:0000256" key="1">
    <source>
        <dbReference type="ARBA" id="ARBA00021292"/>
    </source>
</evidence>
<dbReference type="AlphaFoldDB" id="A0A081XYW8"/>
<feature type="compositionally biased region" description="Basic and acidic residues" evidence="3">
    <location>
        <begin position="1"/>
        <end position="10"/>
    </location>
</feature>
<dbReference type="PANTHER" id="PTHR12526">
    <property type="entry name" value="GLYCOSYLTRANSFERASE"/>
    <property type="match status" value="1"/>
</dbReference>
<dbReference type="EMBL" id="JFCB01000001">
    <property type="protein sequence ID" value="KES08741.1"/>
    <property type="molecule type" value="Genomic_DNA"/>
</dbReference>
<accession>A0A081XYW8</accession>
<keyword evidence="6" id="KW-1185">Reference proteome</keyword>
<feature type="domain" description="Glycosyl transferase family 1" evidence="4">
    <location>
        <begin position="491"/>
        <end position="657"/>
    </location>
</feature>
<dbReference type="STRING" id="55952.BU52_01445"/>
<dbReference type="Gene3D" id="3.40.50.2000">
    <property type="entry name" value="Glycogen Phosphorylase B"/>
    <property type="match status" value="2"/>
</dbReference>
<comment type="caution">
    <text evidence="5">The sequence shown here is derived from an EMBL/GenBank/DDBJ whole genome shotgun (WGS) entry which is preliminary data.</text>
</comment>
<gene>
    <name evidence="5" type="ORF">BU52_01445</name>
</gene>
<evidence type="ECO:0000313" key="6">
    <source>
        <dbReference type="Proteomes" id="UP000028341"/>
    </source>
</evidence>